<keyword evidence="1 4" id="KW-0349">Heme</keyword>
<evidence type="ECO:0000256" key="1">
    <source>
        <dbReference type="ARBA" id="ARBA00022617"/>
    </source>
</evidence>
<dbReference type="GO" id="GO:0020037">
    <property type="term" value="F:heme binding"/>
    <property type="evidence" value="ECO:0007669"/>
    <property type="project" value="InterPro"/>
</dbReference>
<dbReference type="Gene3D" id="1.10.760.10">
    <property type="entry name" value="Cytochrome c-like domain"/>
    <property type="match status" value="1"/>
</dbReference>
<reference evidence="7 8" key="1">
    <citation type="submission" date="2020-08" db="EMBL/GenBank/DDBJ databases">
        <title>Genome sequencing of Purple Non-Sulfur Bacteria from various extreme environments.</title>
        <authorList>
            <person name="Mayer M."/>
        </authorList>
    </citation>
    <scope>NUCLEOTIDE SEQUENCE [LARGE SCALE GENOMIC DNA]</scope>
    <source>
        <strain evidence="7 8">JA135</strain>
    </source>
</reference>
<name>A0A7W6WJK3_9PROT</name>
<evidence type="ECO:0000256" key="3">
    <source>
        <dbReference type="ARBA" id="ARBA00023004"/>
    </source>
</evidence>
<dbReference type="RefSeq" id="WP_343056248.1">
    <property type="nucleotide sequence ID" value="NZ_JACIGI010000005.1"/>
</dbReference>
<feature type="domain" description="Cytochrome c" evidence="6">
    <location>
        <begin position="53"/>
        <end position="146"/>
    </location>
</feature>
<keyword evidence="8" id="KW-1185">Reference proteome</keyword>
<organism evidence="7 8">
    <name type="scientific">Roseospira goensis</name>
    <dbReference type="NCBI Taxonomy" id="391922"/>
    <lineage>
        <taxon>Bacteria</taxon>
        <taxon>Pseudomonadati</taxon>
        <taxon>Pseudomonadota</taxon>
        <taxon>Alphaproteobacteria</taxon>
        <taxon>Rhodospirillales</taxon>
        <taxon>Rhodospirillaceae</taxon>
        <taxon>Roseospira</taxon>
    </lineage>
</organism>
<keyword evidence="5" id="KW-0732">Signal</keyword>
<feature type="chain" id="PRO_5031368122" evidence="5">
    <location>
        <begin position="27"/>
        <end position="146"/>
    </location>
</feature>
<comment type="caution">
    <text evidence="7">The sequence shown here is derived from an EMBL/GenBank/DDBJ whole genome shotgun (WGS) entry which is preliminary data.</text>
</comment>
<keyword evidence="3 4" id="KW-0408">Iron</keyword>
<evidence type="ECO:0000256" key="4">
    <source>
        <dbReference type="PROSITE-ProRule" id="PRU00433"/>
    </source>
</evidence>
<evidence type="ECO:0000259" key="6">
    <source>
        <dbReference type="PROSITE" id="PS51007"/>
    </source>
</evidence>
<dbReference type="Proteomes" id="UP000555728">
    <property type="component" value="Unassembled WGS sequence"/>
</dbReference>
<dbReference type="Pfam" id="PF09086">
    <property type="entry name" value="DUF1924"/>
    <property type="match status" value="1"/>
</dbReference>
<accession>A0A7W6WJK3</accession>
<evidence type="ECO:0000256" key="5">
    <source>
        <dbReference type="SAM" id="SignalP"/>
    </source>
</evidence>
<dbReference type="EMBL" id="JACIGI010000005">
    <property type="protein sequence ID" value="MBB4285105.1"/>
    <property type="molecule type" value="Genomic_DNA"/>
</dbReference>
<protein>
    <submittedName>
        <fullName evidence="7">Mono/diheme cytochrome c family protein</fullName>
    </submittedName>
</protein>
<sequence length="146" mass="15400">MTPARSLTLAALLATGLAASIAPAHAGDAADRQAILDGLAAEARAADPAFAGFAADRGETLFRTQWAGGDDRTPACTACHTENPRAMGRNAKTGRPIEPVAVSAKPDRFTDPDEVAKQFRRDCEAVLGRHCTAQEKGDYITFMMGQ</sequence>
<dbReference type="InterPro" id="IPR015170">
    <property type="entry name" value="DUF1924_SHP"/>
</dbReference>
<dbReference type="GO" id="GO:0046872">
    <property type="term" value="F:metal ion binding"/>
    <property type="evidence" value="ECO:0007669"/>
    <property type="project" value="UniProtKB-KW"/>
</dbReference>
<evidence type="ECO:0000313" key="8">
    <source>
        <dbReference type="Proteomes" id="UP000555728"/>
    </source>
</evidence>
<dbReference type="InterPro" id="IPR036909">
    <property type="entry name" value="Cyt_c-like_dom_sf"/>
</dbReference>
<gene>
    <name evidence="7" type="ORF">GGD88_000822</name>
</gene>
<evidence type="ECO:0000313" key="7">
    <source>
        <dbReference type="EMBL" id="MBB4285105.1"/>
    </source>
</evidence>
<dbReference type="SUPFAM" id="SSF46626">
    <property type="entry name" value="Cytochrome c"/>
    <property type="match status" value="1"/>
</dbReference>
<proteinExistence type="predicted"/>
<dbReference type="PROSITE" id="PS51007">
    <property type="entry name" value="CYTC"/>
    <property type="match status" value="1"/>
</dbReference>
<keyword evidence="2 4" id="KW-0479">Metal-binding</keyword>
<evidence type="ECO:0000256" key="2">
    <source>
        <dbReference type="ARBA" id="ARBA00022723"/>
    </source>
</evidence>
<dbReference type="GO" id="GO:0009055">
    <property type="term" value="F:electron transfer activity"/>
    <property type="evidence" value="ECO:0007669"/>
    <property type="project" value="InterPro"/>
</dbReference>
<feature type="signal peptide" evidence="5">
    <location>
        <begin position="1"/>
        <end position="26"/>
    </location>
</feature>
<dbReference type="AlphaFoldDB" id="A0A7W6WJK3"/>
<dbReference type="InterPro" id="IPR009056">
    <property type="entry name" value="Cyt_c-like_dom"/>
</dbReference>